<reference evidence="2" key="1">
    <citation type="submission" date="2020-02" db="EMBL/GenBank/DDBJ databases">
        <authorList>
            <person name="Palmer J.M."/>
        </authorList>
    </citation>
    <scope>NUCLEOTIDE SEQUENCE</scope>
    <source>
        <strain evidence="2">EPUS1.4</strain>
        <tissue evidence="2">Thallus</tissue>
    </source>
</reference>
<dbReference type="InterPro" id="IPR007149">
    <property type="entry name" value="Leo1"/>
</dbReference>
<feature type="region of interest" description="Disordered" evidence="1">
    <location>
        <begin position="1"/>
        <end position="103"/>
    </location>
</feature>
<feature type="compositionally biased region" description="Basic and acidic residues" evidence="1">
    <location>
        <begin position="33"/>
        <end position="51"/>
    </location>
</feature>
<feature type="compositionally biased region" description="Basic and acidic residues" evidence="1">
    <location>
        <begin position="234"/>
        <end position="248"/>
    </location>
</feature>
<feature type="compositionally biased region" description="Polar residues" evidence="1">
    <location>
        <begin position="1"/>
        <end position="11"/>
    </location>
</feature>
<dbReference type="OrthoDB" id="20844at2759"/>
<feature type="compositionally biased region" description="Basic and acidic residues" evidence="1">
    <location>
        <begin position="327"/>
        <end position="347"/>
    </location>
</feature>
<dbReference type="EMBL" id="JAACFV010000006">
    <property type="protein sequence ID" value="KAF7513365.1"/>
    <property type="molecule type" value="Genomic_DNA"/>
</dbReference>
<proteinExistence type="predicted"/>
<evidence type="ECO:0008006" key="4">
    <source>
        <dbReference type="Google" id="ProtNLM"/>
    </source>
</evidence>
<feature type="compositionally biased region" description="Acidic residues" evidence="1">
    <location>
        <begin position="94"/>
        <end position="103"/>
    </location>
</feature>
<dbReference type="GO" id="GO:0006368">
    <property type="term" value="P:transcription elongation by RNA polymerase II"/>
    <property type="evidence" value="ECO:0007669"/>
    <property type="project" value="InterPro"/>
</dbReference>
<name>A0A8H7AYB4_9EURO</name>
<feature type="region of interest" description="Disordered" evidence="1">
    <location>
        <begin position="228"/>
        <end position="250"/>
    </location>
</feature>
<dbReference type="Proteomes" id="UP000606974">
    <property type="component" value="Unassembled WGS sequence"/>
</dbReference>
<feature type="compositionally biased region" description="Basic and acidic residues" evidence="1">
    <location>
        <begin position="454"/>
        <end position="467"/>
    </location>
</feature>
<dbReference type="PANTHER" id="PTHR23146:SF0">
    <property type="entry name" value="RNA POLYMERASE-ASSOCIATED PROTEIN LEO1"/>
    <property type="match status" value="1"/>
</dbReference>
<dbReference type="AlphaFoldDB" id="A0A8H7AYB4"/>
<evidence type="ECO:0000313" key="3">
    <source>
        <dbReference type="Proteomes" id="UP000606974"/>
    </source>
</evidence>
<protein>
    <recommendedName>
        <fullName evidence="4">Leo1-like protein</fullName>
    </recommendedName>
</protein>
<dbReference type="GO" id="GO:1990269">
    <property type="term" value="F:RNA polymerase II C-terminal domain phosphoserine binding"/>
    <property type="evidence" value="ECO:0007669"/>
    <property type="project" value="TreeGrafter"/>
</dbReference>
<dbReference type="PANTHER" id="PTHR23146">
    <property type="entry name" value="LEO1 PROTEIN"/>
    <property type="match status" value="1"/>
</dbReference>
<sequence>MASDRTQSSDGFSREQSSDTNEAQYRINGEASSHPKEGSRRDTNGDVRSEDGDADLFGDDDDGDAHSKPGDRKLDDTELDSGDDEGRRDRIADTIEDEDDEQEAVVDQVVRIYPSDLGRMAEPEPGNGDLYVLNLPPFLGLRPENYDPDTYEVPTTHHGAAQPPADKFSPFSVASTTAFWRHDPQDLSKLQSNTRFIQWADGSMTLQIASQPRDHYRVSTTALRQDFGNAKNKKLGESQDYNPDKDSQHYLSTPHAKAEVLRIIHPFTAAMKIFPSGEQADEAVLALQKSLAAAEAVHDPFAAIRNVKEDPELAKKRAELAEKDKLRAERKREAQIERETGRKEKVLGRRGVGRGSVGLTVGGLEDEDGMPTAKARKPARRGGNRRGDIYSDDEDDGYPRGRTREDEYDQDDGFLAASDEEPEIFDDEDDAKETDLDEDDLEIEGRQTVLQSKSRSDRQGSPKRSQEEIEEDAAVLGSPHARKKRRVIDDDEDE</sequence>
<feature type="compositionally biased region" description="Basic and acidic residues" evidence="1">
    <location>
        <begin position="64"/>
        <end position="76"/>
    </location>
</feature>
<feature type="compositionally biased region" description="Acidic residues" evidence="1">
    <location>
        <begin position="406"/>
        <end position="442"/>
    </location>
</feature>
<keyword evidence="3" id="KW-1185">Reference proteome</keyword>
<organism evidence="2 3">
    <name type="scientific">Endocarpon pusillum</name>
    <dbReference type="NCBI Taxonomy" id="364733"/>
    <lineage>
        <taxon>Eukaryota</taxon>
        <taxon>Fungi</taxon>
        <taxon>Dikarya</taxon>
        <taxon>Ascomycota</taxon>
        <taxon>Pezizomycotina</taxon>
        <taxon>Eurotiomycetes</taxon>
        <taxon>Chaetothyriomycetidae</taxon>
        <taxon>Verrucariales</taxon>
        <taxon>Verrucariaceae</taxon>
        <taxon>Endocarpon</taxon>
    </lineage>
</organism>
<evidence type="ECO:0000256" key="1">
    <source>
        <dbReference type="SAM" id="MobiDB-lite"/>
    </source>
</evidence>
<feature type="compositionally biased region" description="Basic and acidic residues" evidence="1">
    <location>
        <begin position="84"/>
        <end position="93"/>
    </location>
</feature>
<comment type="caution">
    <text evidence="2">The sequence shown here is derived from an EMBL/GenBank/DDBJ whole genome shotgun (WGS) entry which is preliminary data.</text>
</comment>
<evidence type="ECO:0000313" key="2">
    <source>
        <dbReference type="EMBL" id="KAF7513365.1"/>
    </source>
</evidence>
<dbReference type="GO" id="GO:0032968">
    <property type="term" value="P:positive regulation of transcription elongation by RNA polymerase II"/>
    <property type="evidence" value="ECO:0007669"/>
    <property type="project" value="TreeGrafter"/>
</dbReference>
<accession>A0A8H7AYB4</accession>
<feature type="compositionally biased region" description="Basic residues" evidence="1">
    <location>
        <begin position="374"/>
        <end position="384"/>
    </location>
</feature>
<gene>
    <name evidence="2" type="ORF">GJ744_009786</name>
</gene>
<feature type="compositionally biased region" description="Acidic residues" evidence="1">
    <location>
        <begin position="52"/>
        <end position="63"/>
    </location>
</feature>
<dbReference type="Pfam" id="PF04004">
    <property type="entry name" value="Leo1"/>
    <property type="match status" value="1"/>
</dbReference>
<feature type="region of interest" description="Disordered" evidence="1">
    <location>
        <begin position="327"/>
        <end position="494"/>
    </location>
</feature>
<dbReference type="GO" id="GO:0016593">
    <property type="term" value="C:Cdc73/Paf1 complex"/>
    <property type="evidence" value="ECO:0007669"/>
    <property type="project" value="InterPro"/>
</dbReference>